<sequence length="103" mass="11712">MARIRVLKRFPKNWGRLNTLDSSKPAHMRLLKALARYWAGDWRGLIPVSVPLRMCRYDRGHLYAPTCIRSHAGGPVIRDGEPVVKYHAIPIPGEFGPLVWGLL</sequence>
<evidence type="ECO:0000313" key="2">
    <source>
        <dbReference type="Proteomes" id="UP000543419"/>
    </source>
</evidence>
<dbReference type="AlphaFoldDB" id="A0A7Y0HWJ0"/>
<comment type="caution">
    <text evidence="1">The sequence shown here is derived from an EMBL/GenBank/DDBJ whole genome shotgun (WGS) entry which is preliminary data.</text>
</comment>
<evidence type="ECO:0000313" key="1">
    <source>
        <dbReference type="EMBL" id="NMM99285.1"/>
    </source>
</evidence>
<dbReference type="RefSeq" id="WP_169241836.1">
    <property type="nucleotide sequence ID" value="NZ_JAAIIG010000018.1"/>
</dbReference>
<proteinExistence type="predicted"/>
<accession>A0A7Y0HWJ0</accession>
<dbReference type="Proteomes" id="UP000543419">
    <property type="component" value="Unassembled WGS sequence"/>
</dbReference>
<protein>
    <submittedName>
        <fullName evidence="1">Uncharacterized protein</fullName>
    </submittedName>
</protein>
<reference evidence="1 2" key="1">
    <citation type="submission" date="2020-02" db="EMBL/GenBank/DDBJ databases">
        <title>Characterization of phylogenetic diversity of novel bifidobacterial species isolated in Czech ZOOs.</title>
        <authorList>
            <person name="Lugli G.A."/>
            <person name="Vera N.B."/>
            <person name="Ventura M."/>
        </authorList>
    </citation>
    <scope>NUCLEOTIDE SEQUENCE [LARGE SCALE GENOMIC DNA]</scope>
    <source>
        <strain evidence="1 2">DSM 109959</strain>
    </source>
</reference>
<organism evidence="1 2">
    <name type="scientific">Bifidobacterium olomucense</name>
    <dbReference type="NCBI Taxonomy" id="2675324"/>
    <lineage>
        <taxon>Bacteria</taxon>
        <taxon>Bacillati</taxon>
        <taxon>Actinomycetota</taxon>
        <taxon>Actinomycetes</taxon>
        <taxon>Bifidobacteriales</taxon>
        <taxon>Bifidobacteriaceae</taxon>
        <taxon>Bifidobacterium</taxon>
    </lineage>
</organism>
<name>A0A7Y0HWJ0_9BIFI</name>
<dbReference type="EMBL" id="JAAIIG010000018">
    <property type="protein sequence ID" value="NMM99285.1"/>
    <property type="molecule type" value="Genomic_DNA"/>
</dbReference>
<keyword evidence="2" id="KW-1185">Reference proteome</keyword>
<gene>
    <name evidence="1" type="ORF">G1C97_2243</name>
</gene>